<accession>A0A2D0NE16</accession>
<reference evidence="3 4" key="1">
    <citation type="submission" date="2017-10" db="EMBL/GenBank/DDBJ databases">
        <title>The draft genome sequence of Lewinella nigricans NBRC 102662.</title>
        <authorList>
            <person name="Wang K."/>
        </authorList>
    </citation>
    <scope>NUCLEOTIDE SEQUENCE [LARGE SCALE GENOMIC DNA]</scope>
    <source>
        <strain evidence="3 4">NBRC 102662</strain>
    </source>
</reference>
<keyword evidence="4" id="KW-1185">Reference proteome</keyword>
<organism evidence="3 4">
    <name type="scientific">Flavilitoribacter nigricans (strain ATCC 23147 / DSM 23189 / NBRC 102662 / NCIMB 1420 / SS-2)</name>
    <name type="common">Lewinella nigricans</name>
    <dbReference type="NCBI Taxonomy" id="1122177"/>
    <lineage>
        <taxon>Bacteria</taxon>
        <taxon>Pseudomonadati</taxon>
        <taxon>Bacteroidota</taxon>
        <taxon>Saprospiria</taxon>
        <taxon>Saprospirales</taxon>
        <taxon>Lewinellaceae</taxon>
        <taxon>Flavilitoribacter</taxon>
    </lineage>
</organism>
<evidence type="ECO:0000313" key="4">
    <source>
        <dbReference type="Proteomes" id="UP000223913"/>
    </source>
</evidence>
<gene>
    <name evidence="3" type="ORF">CRP01_09985</name>
</gene>
<feature type="chain" id="PRO_5012564859" description="DUF4097 domain-containing protein" evidence="1">
    <location>
        <begin position="21"/>
        <end position="247"/>
    </location>
</feature>
<evidence type="ECO:0000259" key="2">
    <source>
        <dbReference type="Pfam" id="PF13349"/>
    </source>
</evidence>
<dbReference type="AlphaFoldDB" id="A0A2D0NE16"/>
<feature type="signal peptide" evidence="1">
    <location>
        <begin position="1"/>
        <end position="20"/>
    </location>
</feature>
<dbReference type="Pfam" id="PF13349">
    <property type="entry name" value="DUF4097"/>
    <property type="match status" value="1"/>
</dbReference>
<dbReference type="InterPro" id="IPR025164">
    <property type="entry name" value="Toastrack_DUF4097"/>
</dbReference>
<feature type="domain" description="DUF4097" evidence="2">
    <location>
        <begin position="133"/>
        <end position="243"/>
    </location>
</feature>
<keyword evidence="1" id="KW-0732">Signal</keyword>
<dbReference type="RefSeq" id="WP_099149876.1">
    <property type="nucleotide sequence ID" value="NZ_PDUD01000017.1"/>
</dbReference>
<proteinExistence type="predicted"/>
<evidence type="ECO:0000256" key="1">
    <source>
        <dbReference type="SAM" id="SignalP"/>
    </source>
</evidence>
<evidence type="ECO:0000313" key="3">
    <source>
        <dbReference type="EMBL" id="PHN06620.1"/>
    </source>
</evidence>
<dbReference type="OrthoDB" id="1115882at2"/>
<sequence>MKRLILSVVLLLSCSAICLAQMTKQEEATFPVPSGKKIEANLKFAKKIDIKSWNRQEIGLKKTITYSKEELLSIDQQSAKEQDGVLVIETDYDMKKDGERKYQCWSCDNENWNGNECVCFQISYELMLPAGMSLELETISGDINLLGSYNGGELNLETISGGIEIKNYKGQIRAKSISGFVDFTSPGNQGFDAAFKSVTGEIYTDFDLKLDEGSTAWSKRLNRSLNGGGKKVALETVSGDIFLRKSN</sequence>
<protein>
    <recommendedName>
        <fullName evidence="2">DUF4097 domain-containing protein</fullName>
    </recommendedName>
</protein>
<dbReference type="Proteomes" id="UP000223913">
    <property type="component" value="Unassembled WGS sequence"/>
</dbReference>
<name>A0A2D0NE16_FLAN2</name>
<dbReference type="EMBL" id="PDUD01000017">
    <property type="protein sequence ID" value="PHN06620.1"/>
    <property type="molecule type" value="Genomic_DNA"/>
</dbReference>
<comment type="caution">
    <text evidence="3">The sequence shown here is derived from an EMBL/GenBank/DDBJ whole genome shotgun (WGS) entry which is preliminary data.</text>
</comment>